<dbReference type="Proteomes" id="UP000008311">
    <property type="component" value="Unassembled WGS sequence"/>
</dbReference>
<dbReference type="eggNOG" id="KOG0901">
    <property type="taxonomic scope" value="Eukaryota"/>
</dbReference>
<dbReference type="AlphaFoldDB" id="B9SGC4"/>
<dbReference type="Gene3D" id="2.40.150.20">
    <property type="entry name" value="Ribosomal protein L14"/>
    <property type="match status" value="1"/>
</dbReference>
<dbReference type="GO" id="GO:0005840">
    <property type="term" value="C:ribosome"/>
    <property type="evidence" value="ECO:0007669"/>
    <property type="project" value="UniProtKB-KW"/>
</dbReference>
<evidence type="ECO:0000313" key="1">
    <source>
        <dbReference type="EMBL" id="EEF37370.1"/>
    </source>
</evidence>
<keyword evidence="1" id="KW-0689">Ribosomal protein</keyword>
<organism evidence="1 2">
    <name type="scientific">Ricinus communis</name>
    <name type="common">Castor bean</name>
    <dbReference type="NCBI Taxonomy" id="3988"/>
    <lineage>
        <taxon>Eukaryota</taxon>
        <taxon>Viridiplantae</taxon>
        <taxon>Streptophyta</taxon>
        <taxon>Embryophyta</taxon>
        <taxon>Tracheophyta</taxon>
        <taxon>Spermatophyta</taxon>
        <taxon>Magnoliopsida</taxon>
        <taxon>eudicotyledons</taxon>
        <taxon>Gunneridae</taxon>
        <taxon>Pentapetalae</taxon>
        <taxon>rosids</taxon>
        <taxon>fabids</taxon>
        <taxon>Malpighiales</taxon>
        <taxon>Euphorbiaceae</taxon>
        <taxon>Acalyphoideae</taxon>
        <taxon>Acalypheae</taxon>
        <taxon>Ricinus</taxon>
    </lineage>
</organism>
<dbReference type="InParanoid" id="B9SGC4"/>
<evidence type="ECO:0000313" key="2">
    <source>
        <dbReference type="Proteomes" id="UP000008311"/>
    </source>
</evidence>
<dbReference type="SUPFAM" id="SSF50193">
    <property type="entry name" value="Ribosomal protein L14"/>
    <property type="match status" value="1"/>
</dbReference>
<dbReference type="InterPro" id="IPR036853">
    <property type="entry name" value="Ribosomal_uL14_sf"/>
</dbReference>
<name>B9SGC4_RICCO</name>
<proteinExistence type="predicted"/>
<protein>
    <submittedName>
        <fullName evidence="1">60S ribosomal protein L23, putative</fullName>
    </submittedName>
</protein>
<dbReference type="STRING" id="3988.B9SGC4"/>
<keyword evidence="2" id="KW-1185">Reference proteome</keyword>
<dbReference type="GO" id="GO:0003735">
    <property type="term" value="F:structural constituent of ribosome"/>
    <property type="evidence" value="ECO:0007669"/>
    <property type="project" value="InterPro"/>
</dbReference>
<sequence length="61" mass="7064">MEPIKDVEARKGRINRIKGRLNRLPSTCVATVKKGKLNLRKKFMLAVIVCQHKPWHRKDGV</sequence>
<reference evidence="2" key="1">
    <citation type="journal article" date="2010" name="Nat. Biotechnol.">
        <title>Draft genome sequence of the oilseed species Ricinus communis.</title>
        <authorList>
            <person name="Chan A.P."/>
            <person name="Crabtree J."/>
            <person name="Zhao Q."/>
            <person name="Lorenzi H."/>
            <person name="Orvis J."/>
            <person name="Puiu D."/>
            <person name="Melake-Berhan A."/>
            <person name="Jones K.M."/>
            <person name="Redman J."/>
            <person name="Chen G."/>
            <person name="Cahoon E.B."/>
            <person name="Gedil M."/>
            <person name="Stanke M."/>
            <person name="Haas B.J."/>
            <person name="Wortman J.R."/>
            <person name="Fraser-Liggett C.M."/>
            <person name="Ravel J."/>
            <person name="Rabinowicz P.D."/>
        </authorList>
    </citation>
    <scope>NUCLEOTIDE SEQUENCE [LARGE SCALE GENOMIC DNA]</scope>
    <source>
        <strain evidence="2">cv. Hale</strain>
    </source>
</reference>
<keyword evidence="1" id="KW-0687">Ribonucleoprotein</keyword>
<gene>
    <name evidence="1" type="ORF">RCOM_0882620</name>
</gene>
<dbReference type="EMBL" id="EQ973951">
    <property type="protein sequence ID" value="EEF37370.1"/>
    <property type="molecule type" value="Genomic_DNA"/>
</dbReference>
<accession>B9SGC4</accession>
<dbReference type="GO" id="GO:0006412">
    <property type="term" value="P:translation"/>
    <property type="evidence" value="ECO:0007669"/>
    <property type="project" value="InterPro"/>
</dbReference>